<dbReference type="PANTHER" id="PTHR44068:SF11">
    <property type="entry name" value="GERANYL DIPHOSPHATE 2-C-METHYLTRANSFERASE"/>
    <property type="match status" value="1"/>
</dbReference>
<keyword evidence="4" id="KW-1185">Reference proteome</keyword>
<evidence type="ECO:0000256" key="1">
    <source>
        <dbReference type="ARBA" id="ARBA00022679"/>
    </source>
</evidence>
<protein>
    <submittedName>
        <fullName evidence="3">Methyltransferase domain-containing protein</fullName>
    </submittedName>
</protein>
<accession>A0A8A7K7H2</accession>
<reference evidence="3" key="1">
    <citation type="submission" date="2019-12" db="EMBL/GenBank/DDBJ databases">
        <authorList>
            <person name="zhang j."/>
            <person name="sun C.M."/>
        </authorList>
    </citation>
    <scope>NUCLEOTIDE SEQUENCE</scope>
    <source>
        <strain evidence="3">NS-1</strain>
    </source>
</reference>
<dbReference type="KEGG" id="ifn:GM661_03630"/>
<organism evidence="3 4">
    <name type="scientific">Iocasia fonsfrigidae</name>
    <dbReference type="NCBI Taxonomy" id="2682810"/>
    <lineage>
        <taxon>Bacteria</taxon>
        <taxon>Bacillati</taxon>
        <taxon>Bacillota</taxon>
        <taxon>Clostridia</taxon>
        <taxon>Halanaerobiales</taxon>
        <taxon>Halanaerobiaceae</taxon>
        <taxon>Iocasia</taxon>
    </lineage>
</organism>
<dbReference type="GO" id="GO:0008757">
    <property type="term" value="F:S-adenosylmethionine-dependent methyltransferase activity"/>
    <property type="evidence" value="ECO:0007669"/>
    <property type="project" value="InterPro"/>
</dbReference>
<dbReference type="InterPro" id="IPR050447">
    <property type="entry name" value="Erg6_SMT_methyltransf"/>
</dbReference>
<keyword evidence="1" id="KW-0808">Transferase</keyword>
<feature type="domain" description="Methyltransferase type 11" evidence="2">
    <location>
        <begin position="39"/>
        <end position="137"/>
    </location>
</feature>
<dbReference type="GO" id="GO:0032259">
    <property type="term" value="P:methylation"/>
    <property type="evidence" value="ECO:0007669"/>
    <property type="project" value="UniProtKB-KW"/>
</dbReference>
<dbReference type="EMBL" id="CP046640">
    <property type="protein sequence ID" value="QTL97130.1"/>
    <property type="molecule type" value="Genomic_DNA"/>
</dbReference>
<dbReference type="RefSeq" id="WP_230868782.1">
    <property type="nucleotide sequence ID" value="NZ_CP046640.1"/>
</dbReference>
<evidence type="ECO:0000313" key="4">
    <source>
        <dbReference type="Proteomes" id="UP000665020"/>
    </source>
</evidence>
<sequence>MGKSALEFDQIAREVFAPIYSVIVKQIRDKTGISSGICVDVGSAGGYLGIELARISELYVYLLDKSEEALTIADKNIVAGKFQKRMETMLADVHKIPLSDQSVNLVISRGSIYFWEDQAKALKEIYRILTPGGVAYIGGGFGRKDLKDQITIEMKNRKQDWRGGRSENSCTDCGEVFVRALRQADIPEFQIVKEKAGLWIYIKK</sequence>
<dbReference type="AlphaFoldDB" id="A0A8A7K7H2"/>
<name>A0A8A7K7H2_9FIRM</name>
<dbReference type="InterPro" id="IPR013216">
    <property type="entry name" value="Methyltransf_11"/>
</dbReference>
<dbReference type="Proteomes" id="UP000665020">
    <property type="component" value="Chromosome"/>
</dbReference>
<proteinExistence type="predicted"/>
<dbReference type="Pfam" id="PF08241">
    <property type="entry name" value="Methyltransf_11"/>
    <property type="match status" value="1"/>
</dbReference>
<evidence type="ECO:0000313" key="3">
    <source>
        <dbReference type="EMBL" id="QTL97130.1"/>
    </source>
</evidence>
<dbReference type="PANTHER" id="PTHR44068">
    <property type="entry name" value="ZGC:194242"/>
    <property type="match status" value="1"/>
</dbReference>
<dbReference type="SUPFAM" id="SSF53335">
    <property type="entry name" value="S-adenosyl-L-methionine-dependent methyltransferases"/>
    <property type="match status" value="1"/>
</dbReference>
<evidence type="ECO:0000259" key="2">
    <source>
        <dbReference type="Pfam" id="PF08241"/>
    </source>
</evidence>
<dbReference type="CDD" id="cd02440">
    <property type="entry name" value="AdoMet_MTases"/>
    <property type="match status" value="1"/>
</dbReference>
<gene>
    <name evidence="3" type="ORF">GM661_03630</name>
</gene>
<keyword evidence="3" id="KW-0489">Methyltransferase</keyword>
<dbReference type="InterPro" id="IPR029063">
    <property type="entry name" value="SAM-dependent_MTases_sf"/>
</dbReference>
<dbReference type="Gene3D" id="3.40.50.150">
    <property type="entry name" value="Vaccinia Virus protein VP39"/>
    <property type="match status" value="1"/>
</dbReference>